<name>A0A5N5SWS9_9CRUS</name>
<evidence type="ECO:0000313" key="2">
    <source>
        <dbReference type="Proteomes" id="UP000326759"/>
    </source>
</evidence>
<gene>
    <name evidence="1" type="ORF">Anas_04553</name>
</gene>
<reference evidence="1 2" key="1">
    <citation type="journal article" date="2019" name="PLoS Biol.">
        <title>Sex chromosomes control vertical transmission of feminizing Wolbachia symbionts in an isopod.</title>
        <authorList>
            <person name="Becking T."/>
            <person name="Chebbi M.A."/>
            <person name="Giraud I."/>
            <person name="Moumen B."/>
            <person name="Laverre T."/>
            <person name="Caubet Y."/>
            <person name="Peccoud J."/>
            <person name="Gilbert C."/>
            <person name="Cordaux R."/>
        </authorList>
    </citation>
    <scope>NUCLEOTIDE SEQUENCE [LARGE SCALE GENOMIC DNA]</scope>
    <source>
        <strain evidence="1">ANa2</strain>
        <tissue evidence="1">Whole body excluding digestive tract and cuticle</tissue>
    </source>
</reference>
<proteinExistence type="predicted"/>
<accession>A0A5N5SWS9</accession>
<evidence type="ECO:0000313" key="1">
    <source>
        <dbReference type="EMBL" id="KAB7498358.1"/>
    </source>
</evidence>
<dbReference type="EMBL" id="SEYY01019353">
    <property type="protein sequence ID" value="KAB7498358.1"/>
    <property type="molecule type" value="Genomic_DNA"/>
</dbReference>
<keyword evidence="2" id="KW-1185">Reference proteome</keyword>
<sequence length="77" mass="8933">MQLAHGYRCISLNSFCRKINSALLNFFAFSADADFNIVCNIFEKITENFLYTCRRPRNFCLEKAEDMLLKVSIGCRP</sequence>
<protein>
    <submittedName>
        <fullName evidence="1">Uncharacterized protein</fullName>
    </submittedName>
</protein>
<organism evidence="1 2">
    <name type="scientific">Armadillidium nasatum</name>
    <dbReference type="NCBI Taxonomy" id="96803"/>
    <lineage>
        <taxon>Eukaryota</taxon>
        <taxon>Metazoa</taxon>
        <taxon>Ecdysozoa</taxon>
        <taxon>Arthropoda</taxon>
        <taxon>Crustacea</taxon>
        <taxon>Multicrustacea</taxon>
        <taxon>Malacostraca</taxon>
        <taxon>Eumalacostraca</taxon>
        <taxon>Peracarida</taxon>
        <taxon>Isopoda</taxon>
        <taxon>Oniscidea</taxon>
        <taxon>Crinocheta</taxon>
        <taxon>Armadillidiidae</taxon>
        <taxon>Armadillidium</taxon>
    </lineage>
</organism>
<comment type="caution">
    <text evidence="1">The sequence shown here is derived from an EMBL/GenBank/DDBJ whole genome shotgun (WGS) entry which is preliminary data.</text>
</comment>
<dbReference type="Proteomes" id="UP000326759">
    <property type="component" value="Unassembled WGS sequence"/>
</dbReference>
<dbReference type="AlphaFoldDB" id="A0A5N5SWS9"/>